<protein>
    <submittedName>
        <fullName evidence="1">Uncharacterized protein</fullName>
    </submittedName>
</protein>
<comment type="caution">
    <text evidence="1">The sequence shown here is derived from an EMBL/GenBank/DDBJ whole genome shotgun (WGS) entry which is preliminary data.</text>
</comment>
<reference evidence="1 2" key="1">
    <citation type="submission" date="2019-08" db="EMBL/GenBank/DDBJ databases">
        <title>In-depth cultivation of the pig gut microbiome towards novel bacterial diversity and tailored functional studies.</title>
        <authorList>
            <person name="Wylensek D."/>
            <person name="Hitch T.C.A."/>
            <person name="Clavel T."/>
        </authorList>
    </citation>
    <scope>NUCLEOTIDE SEQUENCE [LARGE SCALE GENOMIC DNA]</scope>
    <source>
        <strain evidence="1 2">WCA-693-APC-5D-A</strain>
    </source>
</reference>
<proteinExistence type="predicted"/>
<dbReference type="Proteomes" id="UP000433181">
    <property type="component" value="Unassembled WGS sequence"/>
</dbReference>
<dbReference type="EMBL" id="VUNR01000013">
    <property type="protein sequence ID" value="MSU08901.1"/>
    <property type="molecule type" value="Genomic_DNA"/>
</dbReference>
<evidence type="ECO:0000313" key="2">
    <source>
        <dbReference type="Proteomes" id="UP000433181"/>
    </source>
</evidence>
<gene>
    <name evidence="1" type="ORF">FYJ84_07885</name>
</gene>
<accession>A0A6I2UIB4</accession>
<organism evidence="1 2">
    <name type="scientific">Anaerovibrio slackiae</name>
    <dbReference type="NCBI Taxonomy" id="2652309"/>
    <lineage>
        <taxon>Bacteria</taxon>
        <taxon>Bacillati</taxon>
        <taxon>Bacillota</taxon>
        <taxon>Negativicutes</taxon>
        <taxon>Selenomonadales</taxon>
        <taxon>Selenomonadaceae</taxon>
        <taxon>Anaerovibrio</taxon>
    </lineage>
</organism>
<evidence type="ECO:0000313" key="1">
    <source>
        <dbReference type="EMBL" id="MSU08901.1"/>
    </source>
</evidence>
<name>A0A6I2UIB4_9FIRM</name>
<dbReference type="GeneID" id="96778833"/>
<dbReference type="RefSeq" id="WP_154407066.1">
    <property type="nucleotide sequence ID" value="NZ_VUNR01000013.1"/>
</dbReference>
<keyword evidence="2" id="KW-1185">Reference proteome</keyword>
<sequence>MDRGWSPNVHVSKLGNPRNPWENVYAKTAEIEAFKNKGTTSTPVYFDKNGIPQPVNEVKADTAKTAEEAKTGMGLSVVNGLVCITYNT</sequence>
<dbReference type="AlphaFoldDB" id="A0A6I2UIB4"/>